<dbReference type="EC" id="2.7.6.3" evidence="9"/>
<keyword evidence="9" id="KW-0456">Lyase</keyword>
<evidence type="ECO:0000313" key="11">
    <source>
        <dbReference type="EMBL" id="HIX71598.1"/>
    </source>
</evidence>
<feature type="domain" description="7,8-dihydro-6-hydroxymethylpterin-pyrophosphokinase" evidence="10">
    <location>
        <begin position="206"/>
        <end position="217"/>
    </location>
</feature>
<dbReference type="GO" id="GO:0046656">
    <property type="term" value="P:folic acid biosynthetic process"/>
    <property type="evidence" value="ECO:0007669"/>
    <property type="project" value="UniProtKB-UniRule"/>
</dbReference>
<dbReference type="GO" id="GO:0005524">
    <property type="term" value="F:ATP binding"/>
    <property type="evidence" value="ECO:0007669"/>
    <property type="project" value="UniProtKB-KW"/>
</dbReference>
<dbReference type="Proteomes" id="UP000886805">
    <property type="component" value="Unassembled WGS sequence"/>
</dbReference>
<comment type="pathway">
    <text evidence="2">Cofactor biosynthesis; tetrahydrofolate biosynthesis; 2-amino-4-hydroxy-6-hydroxymethyl-7,8-dihydropteridine diphosphate from 7,8-dihydroneopterin triphosphate: step 4/4.</text>
</comment>
<dbReference type="PROSITE" id="PS00794">
    <property type="entry name" value="HPPK"/>
    <property type="match status" value="1"/>
</dbReference>
<organism evidence="11 12">
    <name type="scientific">Candidatus Anaerobutyricum stercoripullorum</name>
    <dbReference type="NCBI Taxonomy" id="2838456"/>
    <lineage>
        <taxon>Bacteria</taxon>
        <taxon>Bacillati</taxon>
        <taxon>Bacillota</taxon>
        <taxon>Clostridia</taxon>
        <taxon>Lachnospirales</taxon>
        <taxon>Lachnospiraceae</taxon>
        <taxon>Anaerobutyricum</taxon>
    </lineage>
</organism>
<dbReference type="Gene3D" id="3.30.70.560">
    <property type="entry name" value="7,8-Dihydro-6-hydroxymethylpterin-pyrophosphokinase HPPK"/>
    <property type="match status" value="1"/>
</dbReference>
<keyword evidence="5" id="KW-0547">Nucleotide-binding</keyword>
<evidence type="ECO:0000256" key="7">
    <source>
        <dbReference type="ARBA" id="ARBA00022840"/>
    </source>
</evidence>
<evidence type="ECO:0000256" key="8">
    <source>
        <dbReference type="ARBA" id="ARBA00022909"/>
    </source>
</evidence>
<dbReference type="SMART" id="SM00905">
    <property type="entry name" value="FolB"/>
    <property type="match status" value="1"/>
</dbReference>
<name>A0A9D1X2H7_9FIRM</name>
<dbReference type="GO" id="GO:0046654">
    <property type="term" value="P:tetrahydrofolate biosynthetic process"/>
    <property type="evidence" value="ECO:0007669"/>
    <property type="project" value="UniProtKB-UniRule"/>
</dbReference>
<dbReference type="PANTHER" id="PTHR43071">
    <property type="entry name" value="2-AMINO-4-HYDROXY-6-HYDROXYMETHYLDIHYDROPTERIDINE PYROPHOSPHOKINASE"/>
    <property type="match status" value="1"/>
</dbReference>
<dbReference type="InterPro" id="IPR035907">
    <property type="entry name" value="Hppk_sf"/>
</dbReference>
<comment type="similarity">
    <text evidence="9">Belongs to the DHNA family.</text>
</comment>
<dbReference type="InterPro" id="IPR006156">
    <property type="entry name" value="Dihydroneopterin_aldolase"/>
</dbReference>
<reference evidence="11" key="1">
    <citation type="journal article" date="2021" name="PeerJ">
        <title>Extensive microbial diversity within the chicken gut microbiome revealed by metagenomics and culture.</title>
        <authorList>
            <person name="Gilroy R."/>
            <person name="Ravi A."/>
            <person name="Getino M."/>
            <person name="Pursley I."/>
            <person name="Horton D.L."/>
            <person name="Alikhan N.F."/>
            <person name="Baker D."/>
            <person name="Gharbi K."/>
            <person name="Hall N."/>
            <person name="Watson M."/>
            <person name="Adriaenssens E.M."/>
            <person name="Foster-Nyarko E."/>
            <person name="Jarju S."/>
            <person name="Secka A."/>
            <person name="Antonio M."/>
            <person name="Oren A."/>
            <person name="Chaudhuri R.R."/>
            <person name="La Ragione R."/>
            <person name="Hildebrand F."/>
            <person name="Pallen M.J."/>
        </authorList>
    </citation>
    <scope>NUCLEOTIDE SEQUENCE</scope>
    <source>
        <strain evidence="11">ChiSxjej3B15-1167</strain>
    </source>
</reference>
<dbReference type="InterPro" id="IPR006157">
    <property type="entry name" value="FolB_dom"/>
</dbReference>
<evidence type="ECO:0000259" key="10">
    <source>
        <dbReference type="PROSITE" id="PS00794"/>
    </source>
</evidence>
<reference evidence="11" key="2">
    <citation type="submission" date="2021-04" db="EMBL/GenBank/DDBJ databases">
        <authorList>
            <person name="Gilroy R."/>
        </authorList>
    </citation>
    <scope>NUCLEOTIDE SEQUENCE</scope>
    <source>
        <strain evidence="11">ChiSxjej3B15-1167</strain>
    </source>
</reference>
<comment type="pathway">
    <text evidence="9">Cofactor biosynthesis; tetrahydrofolate biosynthesis; 2-amino-4-hydroxy-6-hydroxymethyl-7,8-dihydropteridine diphosphate from 7,8-dihydroneopterin triphosphate: step 3/4.</text>
</comment>
<dbReference type="GO" id="GO:0016301">
    <property type="term" value="F:kinase activity"/>
    <property type="evidence" value="ECO:0007669"/>
    <property type="project" value="UniProtKB-KW"/>
</dbReference>
<comment type="similarity">
    <text evidence="3">In the N-terminal section; belongs to the DHNA family.</text>
</comment>
<keyword evidence="4 11" id="KW-0808">Transferase</keyword>
<dbReference type="NCBIfam" id="TIGR01498">
    <property type="entry name" value="folK"/>
    <property type="match status" value="1"/>
</dbReference>
<evidence type="ECO:0000256" key="5">
    <source>
        <dbReference type="ARBA" id="ARBA00022741"/>
    </source>
</evidence>
<keyword evidence="8 9" id="KW-0289">Folate biosynthesis</keyword>
<dbReference type="CDD" id="cd00534">
    <property type="entry name" value="DHNA_DHNTPE"/>
    <property type="match status" value="1"/>
</dbReference>
<proteinExistence type="inferred from homology"/>
<dbReference type="Gene3D" id="3.30.1130.10">
    <property type="match status" value="1"/>
</dbReference>
<comment type="caution">
    <text evidence="11">The sequence shown here is derived from an EMBL/GenBank/DDBJ whole genome shotgun (WGS) entry which is preliminary data.</text>
</comment>
<dbReference type="InterPro" id="IPR000550">
    <property type="entry name" value="Hppk"/>
</dbReference>
<dbReference type="SUPFAM" id="SSF55620">
    <property type="entry name" value="Tetrahydrobiopterin biosynthesis enzymes-like"/>
    <property type="match status" value="1"/>
</dbReference>
<dbReference type="Pfam" id="PF01288">
    <property type="entry name" value="HPPK"/>
    <property type="match status" value="1"/>
</dbReference>
<comment type="catalytic activity">
    <reaction evidence="9">
        <text>7,8-dihydroneopterin = 6-hydroxymethyl-7,8-dihydropterin + glycolaldehyde</text>
        <dbReference type="Rhea" id="RHEA:10540"/>
        <dbReference type="ChEBI" id="CHEBI:17001"/>
        <dbReference type="ChEBI" id="CHEBI:17071"/>
        <dbReference type="ChEBI" id="CHEBI:44841"/>
        <dbReference type="EC" id="4.1.2.25"/>
    </reaction>
</comment>
<dbReference type="Pfam" id="PF02152">
    <property type="entry name" value="FolB"/>
    <property type="match status" value="1"/>
</dbReference>
<dbReference type="AlphaFoldDB" id="A0A9D1X2H7"/>
<dbReference type="EMBL" id="DXEQ01000030">
    <property type="protein sequence ID" value="HIX71598.1"/>
    <property type="molecule type" value="Genomic_DNA"/>
</dbReference>
<dbReference type="NCBIfam" id="TIGR00525">
    <property type="entry name" value="folB"/>
    <property type="match status" value="1"/>
</dbReference>
<evidence type="ECO:0000256" key="3">
    <source>
        <dbReference type="ARBA" id="ARBA00009640"/>
    </source>
</evidence>
<keyword evidence="6" id="KW-0418">Kinase</keyword>
<keyword evidence="7" id="KW-0067">ATP-binding</keyword>
<dbReference type="InterPro" id="IPR043133">
    <property type="entry name" value="GTP-CH-I_C/QueF"/>
</dbReference>
<evidence type="ECO:0000256" key="9">
    <source>
        <dbReference type="RuleBase" id="RU362079"/>
    </source>
</evidence>
<comment type="function">
    <text evidence="9">Catalyzes the conversion of 7,8-dihydroneopterin to 6-hydroxymethyl-7,8-dihydropterin.</text>
</comment>
<evidence type="ECO:0000256" key="6">
    <source>
        <dbReference type="ARBA" id="ARBA00022777"/>
    </source>
</evidence>
<dbReference type="PANTHER" id="PTHR43071:SF1">
    <property type="entry name" value="2-AMINO-4-HYDROXY-6-HYDROXYMETHYLDIHYDROPTERIDINE PYROPHOSPHOKINASE"/>
    <property type="match status" value="1"/>
</dbReference>
<dbReference type="GO" id="GO:0003848">
    <property type="term" value="F:2-amino-4-hydroxy-6-hydroxymethyldihydropteridine diphosphokinase activity"/>
    <property type="evidence" value="ECO:0007669"/>
    <property type="project" value="UniProtKB-EC"/>
</dbReference>
<sequence>MDEITIKNLEVFCNHGVYKEENVLGQKFLVDAVLFLSTRKAGRSDALGDSVSYGDVCRLITAEMKKQNDQLLERVAERLAAKILHTFSMVKRVKITVKKPWAPVMMHLDHASVTIERGWHQVFVGVGSNMGDRQAYLAMAEKRLAQEPDVRDLRAASVIETEPYGYLDQDKFLNTVFAFETLYEPEELLHLLQEIEKEAHRERKIHWGPRTLDLDLLLFDDLVTDDPRLVLPHPELHKRLFVLEPLCELNPYGVHPLYRKRFLELKEALIQISQII</sequence>
<evidence type="ECO:0000256" key="2">
    <source>
        <dbReference type="ARBA" id="ARBA00005051"/>
    </source>
</evidence>
<dbReference type="EC" id="4.1.2.25" evidence="9"/>
<dbReference type="GO" id="GO:0004150">
    <property type="term" value="F:dihydroneopterin aldolase activity"/>
    <property type="evidence" value="ECO:0007669"/>
    <property type="project" value="UniProtKB-UniRule"/>
</dbReference>
<gene>
    <name evidence="11" type="primary">folK</name>
    <name evidence="11" type="ORF">H9849_01115</name>
</gene>
<accession>A0A9D1X2H7</accession>
<comment type="catalytic activity">
    <reaction evidence="1">
        <text>6-hydroxymethyl-7,8-dihydropterin + ATP = (7,8-dihydropterin-6-yl)methyl diphosphate + AMP + H(+)</text>
        <dbReference type="Rhea" id="RHEA:11412"/>
        <dbReference type="ChEBI" id="CHEBI:15378"/>
        <dbReference type="ChEBI" id="CHEBI:30616"/>
        <dbReference type="ChEBI" id="CHEBI:44841"/>
        <dbReference type="ChEBI" id="CHEBI:72950"/>
        <dbReference type="ChEBI" id="CHEBI:456215"/>
        <dbReference type="EC" id="2.7.6.3"/>
    </reaction>
</comment>
<evidence type="ECO:0000313" key="12">
    <source>
        <dbReference type="Proteomes" id="UP000886805"/>
    </source>
</evidence>
<evidence type="ECO:0000256" key="1">
    <source>
        <dbReference type="ARBA" id="ARBA00000198"/>
    </source>
</evidence>
<dbReference type="NCBIfam" id="TIGR00526">
    <property type="entry name" value="folB_dom"/>
    <property type="match status" value="1"/>
</dbReference>
<evidence type="ECO:0000256" key="4">
    <source>
        <dbReference type="ARBA" id="ARBA00022679"/>
    </source>
</evidence>
<dbReference type="CDD" id="cd00483">
    <property type="entry name" value="HPPK"/>
    <property type="match status" value="1"/>
</dbReference>
<protein>
    <recommendedName>
        <fullName evidence="9">Bifunctional folate synthesis protein</fullName>
    </recommendedName>
    <domain>
        <recommendedName>
            <fullName evidence="9">Dihydroneopterin aldolase</fullName>
            <shortName evidence="9">DHNA</shortName>
            <ecNumber evidence="9">4.1.2.25</ecNumber>
        </recommendedName>
        <alternativeName>
            <fullName evidence="9">7,8-dihydroneopterin aldolase</fullName>
        </alternativeName>
    </domain>
    <domain>
        <recommendedName>
            <fullName evidence="9">2-amino-4-hydroxy-6-hydroxymethyldihydropteridine pyrophosphokinase</fullName>
            <ecNumber evidence="9">2.7.6.3</ecNumber>
        </recommendedName>
        <alternativeName>
            <fullName evidence="9">6-hydroxymethyl-7,8-dihydropterin pyrophosphokinase</fullName>
            <shortName evidence="9">PPPK</shortName>
        </alternativeName>
        <alternativeName>
            <fullName evidence="9">7,8-dihydro-6-hydroxymethylpterin pyrophosphokinase</fullName>
            <shortName evidence="9">HPPK</shortName>
        </alternativeName>
    </domain>
</protein>
<dbReference type="SUPFAM" id="SSF55083">
    <property type="entry name" value="6-hydroxymethyl-7,8-dihydropterin pyrophosphokinase, HPPK"/>
    <property type="match status" value="1"/>
</dbReference>